<feature type="region of interest" description="Disordered" evidence="1">
    <location>
        <begin position="277"/>
        <end position="298"/>
    </location>
</feature>
<protein>
    <submittedName>
        <fullName evidence="2">Uncharacterized protein</fullName>
    </submittedName>
</protein>
<dbReference type="Proteomes" id="UP001159363">
    <property type="component" value="Chromosome 5"/>
</dbReference>
<feature type="region of interest" description="Disordered" evidence="1">
    <location>
        <begin position="531"/>
        <end position="561"/>
    </location>
</feature>
<keyword evidence="3" id="KW-1185">Reference proteome</keyword>
<sequence length="771" mass="86707">MDPPSGVTNFRHNQADWSVEGTSGILALLYAHLVSPTSALKTLMVSVTKHLRSPRADRKSELRRPPMRPERCKVTVPPIPSLFYTLLDVLLSHLLTSRHGFCVSQWDENCSIASFQSAEKCRCMVQQGGNLSPETSEEKNGGWNRVMNRRGRGKEEETRDGWRQKRYFQQRSHIDRESEITCRAPWATLHTPSHATVSRACSMFHHSLACGHRASISTVCANRNRYRSSPTSHVSWPFKCENKSGSVSQASPVSKGNRRPHVSFTVIALREAPSIKHSGRTSWTKTTGTPALNMHQSRGCEKGARRCIRGRSSHNGHAPSAITHLTLFAVRSASNWRRTKYARGFMTSQTRGRSNPRPFHPGSEANRVRFPVGSLPDFRTRSTGFPRTFVPSPLHTQDLAVKAAAWLKEFCTSEAKNIGSARGDRDMRINSLIACTREALNWRVLLPSITRLYETYSGDPTILQRDTNKTKSGGDYIRRDGLRKQNMKGTSSAKQLHHSHYTTLARHDGSTPKTKVFEKFYVKNTEVPNKRQSEGYTAADRRRGLSTRGELRSSAQSRQVVTGRRLRANSAVKLRLPGTDTRTTSRFQYVIDTDTCPCRRDAGMYTLFTANRVQSPAGSLPDFRLWEPCRTIPPVGGFSRGSSVSSALSFRCCSILTSIKLISCLDHTVKSRPNFFTHFQHRAHHKHAYNADKHSLPHIYCVYYRISDPELGISDPGDIGSGQADQRFKTTVFSQLYCYALAVLHPAQVEVKDSSYMIMVAASQWNVLNDR</sequence>
<evidence type="ECO:0000256" key="1">
    <source>
        <dbReference type="SAM" id="MobiDB-lite"/>
    </source>
</evidence>
<dbReference type="EMBL" id="JARBHB010000006">
    <property type="protein sequence ID" value="KAJ8881460.1"/>
    <property type="molecule type" value="Genomic_DNA"/>
</dbReference>
<comment type="caution">
    <text evidence="2">The sequence shown here is derived from an EMBL/GenBank/DDBJ whole genome shotgun (WGS) entry which is preliminary data.</text>
</comment>
<name>A0ABQ9HAY0_9NEOP</name>
<reference evidence="2 3" key="1">
    <citation type="submission" date="2023-02" db="EMBL/GenBank/DDBJ databases">
        <title>LHISI_Scaffold_Assembly.</title>
        <authorList>
            <person name="Stuart O.P."/>
            <person name="Cleave R."/>
            <person name="Magrath M.J.L."/>
            <person name="Mikheyev A.S."/>
        </authorList>
    </citation>
    <scope>NUCLEOTIDE SEQUENCE [LARGE SCALE GENOMIC DNA]</scope>
    <source>
        <strain evidence="2">Daus_M_001</strain>
        <tissue evidence="2">Leg muscle</tissue>
    </source>
</reference>
<feature type="region of interest" description="Disordered" evidence="1">
    <location>
        <begin position="464"/>
        <end position="497"/>
    </location>
</feature>
<proteinExistence type="predicted"/>
<accession>A0ABQ9HAY0</accession>
<evidence type="ECO:0000313" key="3">
    <source>
        <dbReference type="Proteomes" id="UP001159363"/>
    </source>
</evidence>
<evidence type="ECO:0000313" key="2">
    <source>
        <dbReference type="EMBL" id="KAJ8881460.1"/>
    </source>
</evidence>
<feature type="region of interest" description="Disordered" evidence="1">
    <location>
        <begin position="130"/>
        <end position="158"/>
    </location>
</feature>
<organism evidence="2 3">
    <name type="scientific">Dryococelus australis</name>
    <dbReference type="NCBI Taxonomy" id="614101"/>
    <lineage>
        <taxon>Eukaryota</taxon>
        <taxon>Metazoa</taxon>
        <taxon>Ecdysozoa</taxon>
        <taxon>Arthropoda</taxon>
        <taxon>Hexapoda</taxon>
        <taxon>Insecta</taxon>
        <taxon>Pterygota</taxon>
        <taxon>Neoptera</taxon>
        <taxon>Polyneoptera</taxon>
        <taxon>Phasmatodea</taxon>
        <taxon>Verophasmatodea</taxon>
        <taxon>Anareolatae</taxon>
        <taxon>Phasmatidae</taxon>
        <taxon>Eurycanthinae</taxon>
        <taxon>Dryococelus</taxon>
    </lineage>
</organism>
<feature type="compositionally biased region" description="Basic and acidic residues" evidence="1">
    <location>
        <begin position="531"/>
        <end position="543"/>
    </location>
</feature>
<gene>
    <name evidence="2" type="ORF">PR048_017941</name>
</gene>
<feature type="compositionally biased region" description="Polar residues" evidence="1">
    <location>
        <begin position="280"/>
        <end position="296"/>
    </location>
</feature>